<dbReference type="InterPro" id="IPR050117">
    <property type="entry name" value="MAPK"/>
</dbReference>
<dbReference type="SMART" id="SM00220">
    <property type="entry name" value="S_TKc"/>
    <property type="match status" value="1"/>
</dbReference>
<dbReference type="InterPro" id="IPR008271">
    <property type="entry name" value="Ser/Thr_kinase_AS"/>
</dbReference>
<evidence type="ECO:0000259" key="9">
    <source>
        <dbReference type="PROSITE" id="PS50011"/>
    </source>
</evidence>
<keyword evidence="2 8" id="KW-0808">Transferase</keyword>
<dbReference type="SUPFAM" id="SSF56112">
    <property type="entry name" value="Protein kinase-like (PK-like)"/>
    <property type="match status" value="1"/>
</dbReference>
<name>A0ABR2JLS7_9EUKA</name>
<evidence type="ECO:0000256" key="6">
    <source>
        <dbReference type="PROSITE-ProRule" id="PRU10141"/>
    </source>
</evidence>
<gene>
    <name evidence="10" type="ORF">M9Y10_005437</name>
</gene>
<keyword evidence="4 8" id="KW-0418">Kinase</keyword>
<dbReference type="InterPro" id="IPR000719">
    <property type="entry name" value="Prot_kinase_dom"/>
</dbReference>
<dbReference type="PANTHER" id="PTHR24055">
    <property type="entry name" value="MITOGEN-ACTIVATED PROTEIN KINASE"/>
    <property type="match status" value="1"/>
</dbReference>
<proteinExistence type="inferred from homology"/>
<sequence>MSQPDSRHLLEDLERETQGRYQFNKVLGHGAYGCVFAGKDLVTGRDVAVKRVERIFNSTLDAKRILREIRILTRLKHENITNILDLWAAPRFEDFNAVVIVIDLMDTDMYQIIASNQPLLVDHHKYFMYQLLRGLKFIHSAGIIHRDLKPGNLMLNANCDLKIGDFGLARVSENDLLSEYVATRWYRAPEVLLNYDIYGPPLDMWSAGCILAELINRKPLFPGGNTMNQLELIVKTIGSPTEEDLADCTNYKAREFMEGLPYKQPVDFRTLFPHGTDADEIDMVEKLLKWDPKKRMTVEEALEHPFVADLHDPFDEPVAFQIEEFDFEKPDITIRELKVLLWQEVLKFHPERQQ</sequence>
<dbReference type="Gene3D" id="1.10.510.10">
    <property type="entry name" value="Transferase(Phosphotransferase) domain 1"/>
    <property type="match status" value="1"/>
</dbReference>
<keyword evidence="1 7" id="KW-0723">Serine/threonine-protein kinase</keyword>
<dbReference type="Proteomes" id="UP001470230">
    <property type="component" value="Unassembled WGS sequence"/>
</dbReference>
<dbReference type="PROSITE" id="PS50011">
    <property type="entry name" value="PROTEIN_KINASE_DOM"/>
    <property type="match status" value="1"/>
</dbReference>
<evidence type="ECO:0000313" key="11">
    <source>
        <dbReference type="Proteomes" id="UP001470230"/>
    </source>
</evidence>
<comment type="activity regulation">
    <text evidence="8">Activated by threonine and tyrosine phosphorylation.</text>
</comment>
<dbReference type="Pfam" id="PF00069">
    <property type="entry name" value="Pkinase"/>
    <property type="match status" value="1"/>
</dbReference>
<comment type="cofactor">
    <cofactor evidence="8">
        <name>Mg(2+)</name>
        <dbReference type="ChEBI" id="CHEBI:18420"/>
    </cofactor>
</comment>
<evidence type="ECO:0000256" key="8">
    <source>
        <dbReference type="RuleBase" id="RU361165"/>
    </source>
</evidence>
<comment type="similarity">
    <text evidence="8">Belongs to the protein kinase superfamily. Ser/Thr protein kinase family. MAP kinase subfamily.</text>
</comment>
<comment type="catalytic activity">
    <reaction evidence="8">
        <text>L-threonyl-[protein] + ATP = O-phospho-L-threonyl-[protein] + ADP + H(+)</text>
        <dbReference type="Rhea" id="RHEA:46608"/>
        <dbReference type="Rhea" id="RHEA-COMP:11060"/>
        <dbReference type="Rhea" id="RHEA-COMP:11605"/>
        <dbReference type="ChEBI" id="CHEBI:15378"/>
        <dbReference type="ChEBI" id="CHEBI:30013"/>
        <dbReference type="ChEBI" id="CHEBI:30616"/>
        <dbReference type="ChEBI" id="CHEBI:61977"/>
        <dbReference type="ChEBI" id="CHEBI:456216"/>
        <dbReference type="EC" id="2.7.11.24"/>
    </reaction>
</comment>
<dbReference type="PROSITE" id="PS00107">
    <property type="entry name" value="PROTEIN_KINASE_ATP"/>
    <property type="match status" value="1"/>
</dbReference>
<dbReference type="CDD" id="cd07834">
    <property type="entry name" value="STKc_MAPK"/>
    <property type="match status" value="1"/>
</dbReference>
<keyword evidence="3 6" id="KW-0547">Nucleotide-binding</keyword>
<protein>
    <recommendedName>
        <fullName evidence="8">Mitogen-activated protein kinase</fullName>
        <ecNumber evidence="8">2.7.11.24</ecNumber>
    </recommendedName>
</protein>
<organism evidence="10 11">
    <name type="scientific">Tritrichomonas musculus</name>
    <dbReference type="NCBI Taxonomy" id="1915356"/>
    <lineage>
        <taxon>Eukaryota</taxon>
        <taxon>Metamonada</taxon>
        <taxon>Parabasalia</taxon>
        <taxon>Tritrichomonadida</taxon>
        <taxon>Tritrichomonadidae</taxon>
        <taxon>Tritrichomonas</taxon>
    </lineage>
</organism>
<evidence type="ECO:0000256" key="5">
    <source>
        <dbReference type="ARBA" id="ARBA00022840"/>
    </source>
</evidence>
<dbReference type="InterPro" id="IPR003527">
    <property type="entry name" value="MAP_kinase_CS"/>
</dbReference>
<feature type="binding site" evidence="6">
    <location>
        <position position="50"/>
    </location>
    <ligand>
        <name>ATP</name>
        <dbReference type="ChEBI" id="CHEBI:30616"/>
    </ligand>
</feature>
<evidence type="ECO:0000256" key="3">
    <source>
        <dbReference type="ARBA" id="ARBA00022741"/>
    </source>
</evidence>
<dbReference type="InterPro" id="IPR011009">
    <property type="entry name" value="Kinase-like_dom_sf"/>
</dbReference>
<dbReference type="PROSITE" id="PS01351">
    <property type="entry name" value="MAPK"/>
    <property type="match status" value="1"/>
</dbReference>
<evidence type="ECO:0000313" key="10">
    <source>
        <dbReference type="EMBL" id="KAK8878657.1"/>
    </source>
</evidence>
<accession>A0ABR2JLS7</accession>
<reference evidence="10 11" key="1">
    <citation type="submission" date="2024-04" db="EMBL/GenBank/DDBJ databases">
        <title>Tritrichomonas musculus Genome.</title>
        <authorList>
            <person name="Alves-Ferreira E."/>
            <person name="Grigg M."/>
            <person name="Lorenzi H."/>
            <person name="Galac M."/>
        </authorList>
    </citation>
    <scope>NUCLEOTIDE SEQUENCE [LARGE SCALE GENOMIC DNA]</scope>
    <source>
        <strain evidence="10 11">EAF2021</strain>
    </source>
</reference>
<evidence type="ECO:0000256" key="7">
    <source>
        <dbReference type="RuleBase" id="RU000304"/>
    </source>
</evidence>
<dbReference type="EC" id="2.7.11.24" evidence="8"/>
<dbReference type="InterPro" id="IPR017441">
    <property type="entry name" value="Protein_kinase_ATP_BS"/>
</dbReference>
<keyword evidence="11" id="KW-1185">Reference proteome</keyword>
<dbReference type="EMBL" id="JAPFFF010000011">
    <property type="protein sequence ID" value="KAK8878657.1"/>
    <property type="molecule type" value="Genomic_DNA"/>
</dbReference>
<feature type="domain" description="Protein kinase" evidence="9">
    <location>
        <begin position="21"/>
        <end position="307"/>
    </location>
</feature>
<evidence type="ECO:0000256" key="4">
    <source>
        <dbReference type="ARBA" id="ARBA00022777"/>
    </source>
</evidence>
<dbReference type="PROSITE" id="PS00108">
    <property type="entry name" value="PROTEIN_KINASE_ST"/>
    <property type="match status" value="1"/>
</dbReference>
<evidence type="ECO:0000256" key="2">
    <source>
        <dbReference type="ARBA" id="ARBA00022679"/>
    </source>
</evidence>
<comment type="caution">
    <text evidence="10">The sequence shown here is derived from an EMBL/GenBank/DDBJ whole genome shotgun (WGS) entry which is preliminary data.</text>
</comment>
<keyword evidence="8" id="KW-0460">Magnesium</keyword>
<evidence type="ECO:0000256" key="1">
    <source>
        <dbReference type="ARBA" id="ARBA00022527"/>
    </source>
</evidence>
<dbReference type="Gene3D" id="3.30.200.20">
    <property type="entry name" value="Phosphorylase Kinase, domain 1"/>
    <property type="match status" value="1"/>
</dbReference>
<keyword evidence="5 6" id="KW-0067">ATP-binding</keyword>